<dbReference type="InterPro" id="IPR000620">
    <property type="entry name" value="EamA_dom"/>
</dbReference>
<feature type="transmembrane region" description="Helical" evidence="7">
    <location>
        <begin position="100"/>
        <end position="121"/>
    </location>
</feature>
<reference evidence="9" key="2">
    <citation type="submission" date="2020-09" db="EMBL/GenBank/DDBJ databases">
        <authorList>
            <person name="Sun Q."/>
            <person name="Zhou Y."/>
        </authorList>
    </citation>
    <scope>NUCLEOTIDE SEQUENCE</scope>
    <source>
        <strain evidence="9">CGMCC 1.12987</strain>
    </source>
</reference>
<evidence type="ECO:0000313" key="10">
    <source>
        <dbReference type="Proteomes" id="UP000644756"/>
    </source>
</evidence>
<comment type="caution">
    <text evidence="9">The sequence shown here is derived from an EMBL/GenBank/DDBJ whole genome shotgun (WGS) entry which is preliminary data.</text>
</comment>
<dbReference type="GO" id="GO:0005886">
    <property type="term" value="C:plasma membrane"/>
    <property type="evidence" value="ECO:0007669"/>
    <property type="project" value="UniProtKB-SubCell"/>
</dbReference>
<feature type="domain" description="EamA" evidence="8">
    <location>
        <begin position="11"/>
        <end position="144"/>
    </location>
</feature>
<feature type="transmembrane region" description="Helical" evidence="7">
    <location>
        <begin position="153"/>
        <end position="174"/>
    </location>
</feature>
<proteinExistence type="inferred from homology"/>
<feature type="transmembrane region" description="Helical" evidence="7">
    <location>
        <begin position="275"/>
        <end position="293"/>
    </location>
</feature>
<feature type="transmembrane region" description="Helical" evidence="7">
    <location>
        <begin position="130"/>
        <end position="147"/>
    </location>
</feature>
<evidence type="ECO:0000256" key="7">
    <source>
        <dbReference type="SAM" id="Phobius"/>
    </source>
</evidence>
<dbReference type="Pfam" id="PF00892">
    <property type="entry name" value="EamA"/>
    <property type="match status" value="2"/>
</dbReference>
<name>A0A917FZA3_9BACL</name>
<reference evidence="9" key="1">
    <citation type="journal article" date="2014" name="Int. J. Syst. Evol. Microbiol.">
        <title>Complete genome sequence of Corynebacterium casei LMG S-19264T (=DSM 44701T), isolated from a smear-ripened cheese.</title>
        <authorList>
            <consortium name="US DOE Joint Genome Institute (JGI-PGF)"/>
            <person name="Walter F."/>
            <person name="Albersmeier A."/>
            <person name="Kalinowski J."/>
            <person name="Ruckert C."/>
        </authorList>
    </citation>
    <scope>NUCLEOTIDE SEQUENCE</scope>
    <source>
        <strain evidence="9">CGMCC 1.12987</strain>
    </source>
</reference>
<dbReference type="PANTHER" id="PTHR32322">
    <property type="entry name" value="INNER MEMBRANE TRANSPORTER"/>
    <property type="match status" value="1"/>
</dbReference>
<evidence type="ECO:0000256" key="6">
    <source>
        <dbReference type="ARBA" id="ARBA00023136"/>
    </source>
</evidence>
<keyword evidence="4 7" id="KW-0812">Transmembrane</keyword>
<evidence type="ECO:0000256" key="2">
    <source>
        <dbReference type="ARBA" id="ARBA00007362"/>
    </source>
</evidence>
<dbReference type="InterPro" id="IPR037185">
    <property type="entry name" value="EmrE-like"/>
</dbReference>
<evidence type="ECO:0000256" key="4">
    <source>
        <dbReference type="ARBA" id="ARBA00022692"/>
    </source>
</evidence>
<dbReference type="EMBL" id="BMGR01000012">
    <property type="protein sequence ID" value="GGG15063.1"/>
    <property type="molecule type" value="Genomic_DNA"/>
</dbReference>
<dbReference type="InterPro" id="IPR050638">
    <property type="entry name" value="AA-Vitamin_Transporters"/>
</dbReference>
<feature type="transmembrane region" description="Helical" evidence="7">
    <location>
        <begin position="251"/>
        <end position="269"/>
    </location>
</feature>
<comment type="subcellular location">
    <subcellularLocation>
        <location evidence="1">Cell membrane</location>
        <topology evidence="1">Multi-pass membrane protein</topology>
    </subcellularLocation>
</comment>
<keyword evidence="5 7" id="KW-1133">Transmembrane helix</keyword>
<feature type="transmembrane region" description="Helical" evidence="7">
    <location>
        <begin position="9"/>
        <end position="29"/>
    </location>
</feature>
<keyword evidence="10" id="KW-1185">Reference proteome</keyword>
<evidence type="ECO:0000256" key="5">
    <source>
        <dbReference type="ARBA" id="ARBA00022989"/>
    </source>
</evidence>
<gene>
    <name evidence="9" type="primary">yyaM</name>
    <name evidence="9" type="ORF">GCM10010916_34980</name>
</gene>
<keyword evidence="3" id="KW-1003">Cell membrane</keyword>
<evidence type="ECO:0000313" key="9">
    <source>
        <dbReference type="EMBL" id="GGG15063.1"/>
    </source>
</evidence>
<feature type="transmembrane region" description="Helical" evidence="7">
    <location>
        <begin position="186"/>
        <end position="206"/>
    </location>
</feature>
<feature type="transmembrane region" description="Helical" evidence="7">
    <location>
        <begin position="218"/>
        <end position="239"/>
    </location>
</feature>
<evidence type="ECO:0000256" key="1">
    <source>
        <dbReference type="ARBA" id="ARBA00004651"/>
    </source>
</evidence>
<accession>A0A917FZA3</accession>
<sequence>MNLPGMSNLLIYLMLIGSAMFWGSNFNLGKLAVETLGSMSVVAWRFTLAAIGMMIFFWWKERPVWREISSQFSRYFFVGFIGIFGTNALVFIGLNATSSVNASLITAANPSVTVALSALLLKDRITYRQAAGIAISFFGVLFVITGGEFSKLHAVSSGDLLVFAGNACWAAYGVLGRKLLPNSTPLATSAMTMLIGAICFLPFLRFSSGETEMAGSAAPAWGAVVFMAVFGTVLAYLWWNQGIAAIGANRTAIFFNLVPVTTMLIAVLTGSSIHASQFAGVILVLSGVFLSSYQSAKSRDFPLSHHLRTGVGKSGK</sequence>
<feature type="transmembrane region" description="Helical" evidence="7">
    <location>
        <begin position="72"/>
        <end position="94"/>
    </location>
</feature>
<organism evidence="9 10">
    <name type="scientific">Paenibacillus abyssi</name>
    <dbReference type="NCBI Taxonomy" id="1340531"/>
    <lineage>
        <taxon>Bacteria</taxon>
        <taxon>Bacillati</taxon>
        <taxon>Bacillota</taxon>
        <taxon>Bacilli</taxon>
        <taxon>Bacillales</taxon>
        <taxon>Paenibacillaceae</taxon>
        <taxon>Paenibacillus</taxon>
    </lineage>
</organism>
<evidence type="ECO:0000256" key="3">
    <source>
        <dbReference type="ARBA" id="ARBA00022475"/>
    </source>
</evidence>
<comment type="similarity">
    <text evidence="2">Belongs to the EamA transporter family.</text>
</comment>
<protein>
    <submittedName>
        <fullName evidence="9">Transporter YyaM</fullName>
    </submittedName>
</protein>
<dbReference type="AlphaFoldDB" id="A0A917FZA3"/>
<dbReference type="PANTHER" id="PTHR32322:SF18">
    <property type="entry name" value="S-ADENOSYLMETHIONINE_S-ADENOSYLHOMOCYSTEINE TRANSPORTER"/>
    <property type="match status" value="1"/>
</dbReference>
<evidence type="ECO:0000259" key="8">
    <source>
        <dbReference type="Pfam" id="PF00892"/>
    </source>
</evidence>
<dbReference type="Proteomes" id="UP000644756">
    <property type="component" value="Unassembled WGS sequence"/>
</dbReference>
<feature type="transmembrane region" description="Helical" evidence="7">
    <location>
        <begin position="41"/>
        <end position="60"/>
    </location>
</feature>
<feature type="domain" description="EamA" evidence="8">
    <location>
        <begin position="157"/>
        <end position="292"/>
    </location>
</feature>
<keyword evidence="6 7" id="KW-0472">Membrane</keyword>
<dbReference type="SUPFAM" id="SSF103481">
    <property type="entry name" value="Multidrug resistance efflux transporter EmrE"/>
    <property type="match status" value="2"/>
</dbReference>